<keyword evidence="2" id="KW-1185">Reference proteome</keyword>
<dbReference type="EMBL" id="NBSK02000005">
    <property type="protein sequence ID" value="KAJ0207117.1"/>
    <property type="molecule type" value="Genomic_DNA"/>
</dbReference>
<accession>A0A9R1VLS5</accession>
<protein>
    <submittedName>
        <fullName evidence="1">Uncharacterized protein</fullName>
    </submittedName>
</protein>
<evidence type="ECO:0000313" key="2">
    <source>
        <dbReference type="Proteomes" id="UP000235145"/>
    </source>
</evidence>
<dbReference type="Proteomes" id="UP000235145">
    <property type="component" value="Unassembled WGS sequence"/>
</dbReference>
<comment type="caution">
    <text evidence="1">The sequence shown here is derived from an EMBL/GenBank/DDBJ whole genome shotgun (WGS) entry which is preliminary data.</text>
</comment>
<evidence type="ECO:0000313" key="1">
    <source>
        <dbReference type="EMBL" id="KAJ0207117.1"/>
    </source>
</evidence>
<dbReference type="AlphaFoldDB" id="A0A9R1VLS5"/>
<sequence length="96" mass="10892">MDTDIRNRKCFAYPLLFPLPDSTPHILVLSNIAPFSGFTTLSLKILIRNISSQTGSIDRGFLEIEKKVVLVIRSMRNLQQQEGGRRLHRKFGQGGH</sequence>
<reference evidence="1 2" key="1">
    <citation type="journal article" date="2017" name="Nat. Commun.">
        <title>Genome assembly with in vitro proximity ligation data and whole-genome triplication in lettuce.</title>
        <authorList>
            <person name="Reyes-Chin-Wo S."/>
            <person name="Wang Z."/>
            <person name="Yang X."/>
            <person name="Kozik A."/>
            <person name="Arikit S."/>
            <person name="Song C."/>
            <person name="Xia L."/>
            <person name="Froenicke L."/>
            <person name="Lavelle D.O."/>
            <person name="Truco M.J."/>
            <person name="Xia R."/>
            <person name="Zhu S."/>
            <person name="Xu C."/>
            <person name="Xu H."/>
            <person name="Xu X."/>
            <person name="Cox K."/>
            <person name="Korf I."/>
            <person name="Meyers B.C."/>
            <person name="Michelmore R.W."/>
        </authorList>
    </citation>
    <scope>NUCLEOTIDE SEQUENCE [LARGE SCALE GENOMIC DNA]</scope>
    <source>
        <strain evidence="2">cv. Salinas</strain>
        <tissue evidence="1">Seedlings</tissue>
    </source>
</reference>
<proteinExistence type="predicted"/>
<name>A0A9R1VLS5_LACSA</name>
<gene>
    <name evidence="1" type="ORF">LSAT_V11C500237500</name>
</gene>
<organism evidence="1 2">
    <name type="scientific">Lactuca sativa</name>
    <name type="common">Garden lettuce</name>
    <dbReference type="NCBI Taxonomy" id="4236"/>
    <lineage>
        <taxon>Eukaryota</taxon>
        <taxon>Viridiplantae</taxon>
        <taxon>Streptophyta</taxon>
        <taxon>Embryophyta</taxon>
        <taxon>Tracheophyta</taxon>
        <taxon>Spermatophyta</taxon>
        <taxon>Magnoliopsida</taxon>
        <taxon>eudicotyledons</taxon>
        <taxon>Gunneridae</taxon>
        <taxon>Pentapetalae</taxon>
        <taxon>asterids</taxon>
        <taxon>campanulids</taxon>
        <taxon>Asterales</taxon>
        <taxon>Asteraceae</taxon>
        <taxon>Cichorioideae</taxon>
        <taxon>Cichorieae</taxon>
        <taxon>Lactucinae</taxon>
        <taxon>Lactuca</taxon>
    </lineage>
</organism>